<dbReference type="InterPro" id="IPR043129">
    <property type="entry name" value="ATPase_NBD"/>
</dbReference>
<dbReference type="EMBL" id="SADE01000004">
    <property type="protein sequence ID" value="RVU33929.1"/>
    <property type="molecule type" value="Genomic_DNA"/>
</dbReference>
<dbReference type="OrthoDB" id="7375371at2"/>
<gene>
    <name evidence="1" type="ORF">EOI86_22640</name>
</gene>
<evidence type="ECO:0000313" key="2">
    <source>
        <dbReference type="Proteomes" id="UP000287447"/>
    </source>
</evidence>
<accession>A0A3S2Y084</accession>
<sequence>MATFFVHELRNDKGGPPEGGVGRFHKHDIVHLANVASLTKDTKRTDDAFRGIGNVWARIIDFHDALQSKDEKLRKPAVRLWRGLIALLAVSQIRQFGEVHVAESIFGSKKEENPIVSIAAKQAPAFMYGQTEAADLPSENVKLGAFFLENRIVALLNPHLLVLPSENIFDLLETLAPKIGWIKGNLDHPADKVGLYELFEDFLAPGAASVVDIAVVKHFVQSIYDIRVKQLDDAKLDQDLVQRLLNEFNLELNDHLDNRTINLPVVTDNKLRKKISDSLGFPDANEIKWVSGFKKIYSDTLLIGRDAKSPFVNAVFFDPAMAQNVSLGSEEDLLVVGPYTLGALNKLESAFRAESTINCLRKGMQTLVVGEQNKGDDGVGQIFTLDDIFANKLVIFTSGCVQSPMPSRASNFLLPITRTALDFLDPTYANEWFKIETEPEEATSRSGERSVTASIILQLGSNIDDAIVTWEISKKYSVEDGTLIVGVPRPSVLAVEPGINAAYWRNYITFACGDFTPADASDDGSYVSLVSDVFTPAMASKSASKIDEDRYWHKQTKVGVDPTDIWSNHRMDLGPIRSSSQKGKEVLRYFRTQELPEAFEVNVLHVEVNSNLFVPIANGIVPFGAPPEPGLQASQAECVIAFDFGTTNTMIAIAVRQRNAPSPLKKPKIVSSTLILDDYLSQAMVDPESASNARVNIVLSKFFPARNLNYPMPSVAVKTVLPVNDPDGAIGSQGTYENSIPFSANRIQFFPTRVFPAQGENTERDTVSLLREVAEDVKFLTEKDPSIAHYSNLKWSDITDSRNRDVVLGYFIHHLFHISLTQTQYDISPESIKWVFTYPRAMNKSQKEQLQRLFEEAVAKVLNQQTVSPDGKHKKKHEVEVRYAQESQALAAYRRKHPSFNNKVKSVVVAIDIGGQTSDIAVLKNGHAIWHQSLMVGGRGVLVEYLANHLSDLHDLLGDLKLKSHPLGPLMEFLRSGYADENRRNREHDIGSSGYLRQKILESLEVFLASPAFAAIFEEYRIRITSSQLFQEVSKRASATLAVILYYVSKVLKQLDMNKDGADGAPLEVLLCGRGSLIFRNFCRVGVEEHEDDHEMRPILPDDLDKALSIAFKEAELKWTKDSISFSEHPKEEVALGAALGWETFKSDTYSGGDKIEERFPQTDKFVLSNPRGKKSKDVLKAAFTGGLKLDDFDDIEVEKVDLSETFKFLDSIGEVIPFKQALGSSSDKVKLNRNYQDDLEQAVRDRVTKVVGEYSDGRTNKPQNGGAATDKLDYVEWLQPLSIFALLEILDHWDELRTGNYTP</sequence>
<organism evidence="1 2">
    <name type="scientific">Hwanghaeella grinnelliae</name>
    <dbReference type="NCBI Taxonomy" id="2500179"/>
    <lineage>
        <taxon>Bacteria</taxon>
        <taxon>Pseudomonadati</taxon>
        <taxon>Pseudomonadota</taxon>
        <taxon>Alphaproteobacteria</taxon>
        <taxon>Rhodospirillales</taxon>
        <taxon>Rhodospirillaceae</taxon>
        <taxon>Hwanghaeella</taxon>
    </lineage>
</organism>
<keyword evidence="2" id="KW-1185">Reference proteome</keyword>
<reference evidence="2" key="1">
    <citation type="submission" date="2019-01" db="EMBL/GenBank/DDBJ databases">
        <title>Gri0909 isolated from a small marine red alga.</title>
        <authorList>
            <person name="Kim J."/>
            <person name="Jeong S.E."/>
            <person name="Jeon C.O."/>
        </authorList>
    </citation>
    <scope>NUCLEOTIDE SEQUENCE [LARGE SCALE GENOMIC DNA]</scope>
    <source>
        <strain evidence="2">Gri0909</strain>
    </source>
</reference>
<name>A0A3S2Y084_9PROT</name>
<dbReference type="Proteomes" id="UP000287447">
    <property type="component" value="Unassembled WGS sequence"/>
</dbReference>
<evidence type="ECO:0000313" key="1">
    <source>
        <dbReference type="EMBL" id="RVU33929.1"/>
    </source>
</evidence>
<comment type="caution">
    <text evidence="1">The sequence shown here is derived from an EMBL/GenBank/DDBJ whole genome shotgun (WGS) entry which is preliminary data.</text>
</comment>
<proteinExistence type="predicted"/>
<dbReference type="RefSeq" id="WP_127767959.1">
    <property type="nucleotide sequence ID" value="NZ_SADE01000004.1"/>
</dbReference>
<dbReference type="SUPFAM" id="SSF53067">
    <property type="entry name" value="Actin-like ATPase domain"/>
    <property type="match status" value="1"/>
</dbReference>
<protein>
    <submittedName>
        <fullName evidence="1">Uncharacterized protein</fullName>
    </submittedName>
</protein>